<keyword evidence="2" id="KW-1185">Reference proteome</keyword>
<organism evidence="1 2">
    <name type="scientific">Flavobacterium terrae</name>
    <dbReference type="NCBI Taxonomy" id="415425"/>
    <lineage>
        <taxon>Bacteria</taxon>
        <taxon>Pseudomonadati</taxon>
        <taxon>Bacteroidota</taxon>
        <taxon>Flavobacteriia</taxon>
        <taxon>Flavobacteriales</taxon>
        <taxon>Flavobacteriaceae</taxon>
        <taxon>Flavobacterium</taxon>
    </lineage>
</organism>
<evidence type="ECO:0000313" key="1">
    <source>
        <dbReference type="EMBL" id="SHI37093.1"/>
    </source>
</evidence>
<gene>
    <name evidence="1" type="ORF">SAMN05444363_0268</name>
</gene>
<proteinExistence type="predicted"/>
<dbReference type="Proteomes" id="UP000184488">
    <property type="component" value="Unassembled WGS sequence"/>
</dbReference>
<evidence type="ECO:0008006" key="3">
    <source>
        <dbReference type="Google" id="ProtNLM"/>
    </source>
</evidence>
<protein>
    <recommendedName>
        <fullName evidence="3">Outer membrane protein beta-barrel domain-containing protein</fullName>
    </recommendedName>
</protein>
<name>A0A1M6ALK7_9FLAO</name>
<accession>A0A1M6ALK7</accession>
<reference evidence="2" key="1">
    <citation type="submission" date="2016-11" db="EMBL/GenBank/DDBJ databases">
        <authorList>
            <person name="Varghese N."/>
            <person name="Submissions S."/>
        </authorList>
    </citation>
    <scope>NUCLEOTIDE SEQUENCE [LARGE SCALE GENOMIC DNA]</scope>
    <source>
        <strain evidence="2">DSM 18829</strain>
    </source>
</reference>
<dbReference type="AlphaFoldDB" id="A0A1M6ALK7"/>
<evidence type="ECO:0000313" key="2">
    <source>
        <dbReference type="Proteomes" id="UP000184488"/>
    </source>
</evidence>
<dbReference type="EMBL" id="FQZI01000001">
    <property type="protein sequence ID" value="SHI37093.1"/>
    <property type="molecule type" value="Genomic_DNA"/>
</dbReference>
<dbReference type="OrthoDB" id="1323375at2"/>
<dbReference type="RefSeq" id="WP_073307845.1">
    <property type="nucleotide sequence ID" value="NZ_FQZI01000001.1"/>
</dbReference>
<sequence>MKERFTLLLLFTFFITITTFGQTKIDISKRELTEKEGVKFQAQTNYKKSQNNEPSLFWQIFGKPIIGAIGWAFFGNYENESHLSSRLTPYPFYDAKSGNFENADTLDGIEKKKNRFRIDVEESYLFNSKELFGNYLEVKIRPFQYLYFQADYHQLEERRNFNSSSLSLFYFNFGYDRIRMNKFNFGWTLGATYVANEVKKAGMSFGLNAEVFPIKQCSFSGSAKWGRY</sequence>
<dbReference type="STRING" id="415425.SAMN05444363_0268"/>